<gene>
    <name evidence="1" type="ORF">WN944_002572</name>
</gene>
<sequence>MVMPICFSPGLLWFRESSGLHFTVGIGDGERIVFILCYDQTVVVKPPMTTYLRARVLTMYLFNLHSDFIHIINSLKMVYDAKMVVVFIGLTNGDFKCQ</sequence>
<accession>A0AAP0MIJ8</accession>
<dbReference type="EMBL" id="JBCGBO010000004">
    <property type="protein sequence ID" value="KAK9210203.1"/>
    <property type="molecule type" value="Genomic_DNA"/>
</dbReference>
<evidence type="ECO:0000313" key="2">
    <source>
        <dbReference type="Proteomes" id="UP001428341"/>
    </source>
</evidence>
<dbReference type="Proteomes" id="UP001428341">
    <property type="component" value="Unassembled WGS sequence"/>
</dbReference>
<organism evidence="1 2">
    <name type="scientific">Citrus x changshan-huyou</name>
    <dbReference type="NCBI Taxonomy" id="2935761"/>
    <lineage>
        <taxon>Eukaryota</taxon>
        <taxon>Viridiplantae</taxon>
        <taxon>Streptophyta</taxon>
        <taxon>Embryophyta</taxon>
        <taxon>Tracheophyta</taxon>
        <taxon>Spermatophyta</taxon>
        <taxon>Magnoliopsida</taxon>
        <taxon>eudicotyledons</taxon>
        <taxon>Gunneridae</taxon>
        <taxon>Pentapetalae</taxon>
        <taxon>rosids</taxon>
        <taxon>malvids</taxon>
        <taxon>Sapindales</taxon>
        <taxon>Rutaceae</taxon>
        <taxon>Aurantioideae</taxon>
        <taxon>Citrus</taxon>
    </lineage>
</organism>
<reference evidence="1 2" key="1">
    <citation type="submission" date="2024-05" db="EMBL/GenBank/DDBJ databases">
        <title>Haplotype-resolved chromosome-level genome assembly of Huyou (Citrus changshanensis).</title>
        <authorList>
            <person name="Miao C."/>
            <person name="Chen W."/>
            <person name="Wu Y."/>
            <person name="Wang L."/>
            <person name="Zhao S."/>
            <person name="Grierson D."/>
            <person name="Xu C."/>
            <person name="Chen K."/>
        </authorList>
    </citation>
    <scope>NUCLEOTIDE SEQUENCE [LARGE SCALE GENOMIC DNA]</scope>
    <source>
        <strain evidence="1">01-14</strain>
        <tissue evidence="1">Leaf</tissue>
    </source>
</reference>
<name>A0AAP0MIJ8_9ROSI</name>
<protein>
    <submittedName>
        <fullName evidence="1">Uncharacterized protein</fullName>
    </submittedName>
</protein>
<evidence type="ECO:0000313" key="1">
    <source>
        <dbReference type="EMBL" id="KAK9210203.1"/>
    </source>
</evidence>
<comment type="caution">
    <text evidence="1">The sequence shown here is derived from an EMBL/GenBank/DDBJ whole genome shotgun (WGS) entry which is preliminary data.</text>
</comment>
<keyword evidence="2" id="KW-1185">Reference proteome</keyword>
<proteinExistence type="predicted"/>
<dbReference type="AlphaFoldDB" id="A0AAP0MIJ8"/>